<keyword evidence="10" id="KW-0143">Chaperone</keyword>
<evidence type="ECO:0000256" key="6">
    <source>
        <dbReference type="ARBA" id="ARBA00022729"/>
    </source>
</evidence>
<evidence type="ECO:0000256" key="12">
    <source>
        <dbReference type="ARBA" id="ARBA00023288"/>
    </source>
</evidence>
<proteinExistence type="inferred from homology"/>
<keyword evidence="5" id="KW-0813">Transport</keyword>
<evidence type="ECO:0000313" key="14">
    <source>
        <dbReference type="EMBL" id="MBE7366556.1"/>
    </source>
</evidence>
<feature type="chain" id="PRO_5046390474" description="Outer-membrane lipoprotein LolB" evidence="13">
    <location>
        <begin position="28"/>
        <end position="162"/>
    </location>
</feature>
<evidence type="ECO:0000256" key="3">
    <source>
        <dbReference type="ARBA" id="ARBA00011245"/>
    </source>
</evidence>
<dbReference type="InterPro" id="IPR004565">
    <property type="entry name" value="OM_lipoprot_LolB"/>
</dbReference>
<accession>A0ABR9RZ84</accession>
<reference evidence="14 15" key="1">
    <citation type="submission" date="2020-10" db="EMBL/GenBank/DDBJ databases">
        <title>Ramlibacter sp. HM2 16S ribosomal RNA gene Genome sequencing and assembly.</title>
        <authorList>
            <person name="Kang M."/>
        </authorList>
    </citation>
    <scope>NUCLEOTIDE SEQUENCE [LARGE SCALE GENOMIC DNA]</scope>
    <source>
        <strain evidence="14 15">HM2</strain>
    </source>
</reference>
<name>A0ABR9RZ84_9BURK</name>
<keyword evidence="12 14" id="KW-0449">Lipoprotein</keyword>
<comment type="caution">
    <text evidence="14">The sequence shown here is derived from an EMBL/GenBank/DDBJ whole genome shotgun (WGS) entry which is preliminary data.</text>
</comment>
<gene>
    <name evidence="14" type="ORF">IM787_03145</name>
</gene>
<dbReference type="CDD" id="cd16326">
    <property type="entry name" value="LolB"/>
    <property type="match status" value="1"/>
</dbReference>
<feature type="signal peptide" evidence="13">
    <location>
        <begin position="1"/>
        <end position="27"/>
    </location>
</feature>
<comment type="similarity">
    <text evidence="2">Belongs to the LolB family.</text>
</comment>
<comment type="subunit">
    <text evidence="3">Monomer.</text>
</comment>
<comment type="subcellular location">
    <subcellularLocation>
        <location evidence="1">Cell outer membrane</location>
        <topology evidence="1">Lipid-anchor</topology>
    </subcellularLocation>
</comment>
<keyword evidence="15" id="KW-1185">Reference proteome</keyword>
<evidence type="ECO:0000256" key="9">
    <source>
        <dbReference type="ARBA" id="ARBA00023139"/>
    </source>
</evidence>
<keyword evidence="11" id="KW-0998">Cell outer membrane</keyword>
<dbReference type="Pfam" id="PF03550">
    <property type="entry name" value="LolB"/>
    <property type="match status" value="1"/>
</dbReference>
<dbReference type="EMBL" id="JADDIV010000001">
    <property type="protein sequence ID" value="MBE7366556.1"/>
    <property type="molecule type" value="Genomic_DNA"/>
</dbReference>
<keyword evidence="6 13" id="KW-0732">Signal</keyword>
<evidence type="ECO:0000256" key="1">
    <source>
        <dbReference type="ARBA" id="ARBA00004459"/>
    </source>
</evidence>
<organism evidence="14 15">
    <name type="scientific">Ramlibacter pallidus</name>
    <dbReference type="NCBI Taxonomy" id="2780087"/>
    <lineage>
        <taxon>Bacteria</taxon>
        <taxon>Pseudomonadati</taxon>
        <taxon>Pseudomonadota</taxon>
        <taxon>Betaproteobacteria</taxon>
        <taxon>Burkholderiales</taxon>
        <taxon>Comamonadaceae</taxon>
        <taxon>Ramlibacter</taxon>
    </lineage>
</organism>
<evidence type="ECO:0000256" key="11">
    <source>
        <dbReference type="ARBA" id="ARBA00023237"/>
    </source>
</evidence>
<evidence type="ECO:0000313" key="15">
    <source>
        <dbReference type="Proteomes" id="UP000806285"/>
    </source>
</evidence>
<keyword evidence="8" id="KW-0472">Membrane</keyword>
<sequence length="162" mass="17001">MRLRHAAWALLCALFLAGCATPQRTPAAPGVQAWAGRLALTVEGQASQSFSAGFELKGAPETGELTLFNPLGGTLAALSWSPGTATLRQSNGSTRQFPSLEALAQEATGAPLPIAALFDWLAGRPTPVAGWQADVTQVAEGRLRAQRSEPPPAADLRVVFER</sequence>
<evidence type="ECO:0000256" key="8">
    <source>
        <dbReference type="ARBA" id="ARBA00023136"/>
    </source>
</evidence>
<keyword evidence="9" id="KW-0564">Palmitate</keyword>
<evidence type="ECO:0000256" key="2">
    <source>
        <dbReference type="ARBA" id="ARBA00009696"/>
    </source>
</evidence>
<evidence type="ECO:0000256" key="7">
    <source>
        <dbReference type="ARBA" id="ARBA00022927"/>
    </source>
</evidence>
<evidence type="ECO:0000256" key="5">
    <source>
        <dbReference type="ARBA" id="ARBA00022448"/>
    </source>
</evidence>
<dbReference type="PROSITE" id="PS51257">
    <property type="entry name" value="PROKAR_LIPOPROTEIN"/>
    <property type="match status" value="1"/>
</dbReference>
<keyword evidence="7" id="KW-0653">Protein transport</keyword>
<dbReference type="Proteomes" id="UP000806285">
    <property type="component" value="Unassembled WGS sequence"/>
</dbReference>
<dbReference type="InterPro" id="IPR029046">
    <property type="entry name" value="LolA/LolB/LppX"/>
</dbReference>
<evidence type="ECO:0000256" key="10">
    <source>
        <dbReference type="ARBA" id="ARBA00023186"/>
    </source>
</evidence>
<dbReference type="RefSeq" id="WP_193675167.1">
    <property type="nucleotide sequence ID" value="NZ_JADDIV010000001.1"/>
</dbReference>
<dbReference type="Gene3D" id="2.50.20.10">
    <property type="entry name" value="Lipoprotein localisation LolA/LolB/LppX"/>
    <property type="match status" value="1"/>
</dbReference>
<evidence type="ECO:0000256" key="13">
    <source>
        <dbReference type="SAM" id="SignalP"/>
    </source>
</evidence>
<protein>
    <recommendedName>
        <fullName evidence="4">Outer-membrane lipoprotein LolB</fullName>
    </recommendedName>
</protein>
<evidence type="ECO:0000256" key="4">
    <source>
        <dbReference type="ARBA" id="ARBA00016202"/>
    </source>
</evidence>
<dbReference type="SUPFAM" id="SSF89392">
    <property type="entry name" value="Prokaryotic lipoproteins and lipoprotein localization factors"/>
    <property type="match status" value="1"/>
</dbReference>